<evidence type="ECO:0000256" key="9">
    <source>
        <dbReference type="ARBA" id="ARBA00022808"/>
    </source>
</evidence>
<evidence type="ECO:0000256" key="7">
    <source>
        <dbReference type="ARBA" id="ARBA00022723"/>
    </source>
</evidence>
<dbReference type="SUPFAM" id="SSF51556">
    <property type="entry name" value="Metallo-dependent hydrolases"/>
    <property type="match status" value="1"/>
</dbReference>
<evidence type="ECO:0000256" key="4">
    <source>
        <dbReference type="ARBA" id="ARBA00008002"/>
    </source>
</evidence>
<dbReference type="InterPro" id="IPR011059">
    <property type="entry name" value="Metal-dep_hydrolase_composite"/>
</dbReference>
<evidence type="ECO:0000256" key="1">
    <source>
        <dbReference type="ARBA" id="ARBA00000853"/>
    </source>
</evidence>
<protein>
    <recommendedName>
        <fullName evidence="6">Probable imidazolonepropionase</fullName>
        <ecNumber evidence="5">3.5.2.7</ecNumber>
    </recommendedName>
</protein>
<name>A0A267GQU5_9PLAT</name>
<dbReference type="PANTHER" id="PTHR42752:SF1">
    <property type="entry name" value="IMIDAZOLONEPROPIONASE-RELATED"/>
    <property type="match status" value="1"/>
</dbReference>
<keyword evidence="9" id="KW-0369">Histidine metabolism</keyword>
<dbReference type="OrthoDB" id="194468at2759"/>
<sequence length="440" mass="46233">MSSSTNSVTLVHSASQLVQVVADGRTRLRGSEMRHPVVHGEPGINYALAFDMASGRIVDLGPTAAVESRLQASGCTVQTRVDATDCVIMPGFVDAHTHPVWAGDRVHEFAMKLAGATYMDIHAAGGGIHFTVRETARATDRELADLLSSRLASMSRHGTTLAEVKSGYGLTLDAELRLLQLLCDAAADPLCPVRLSVTYLAGHAVPPGRDSAEFAAEVASEHVPRVLAERKISGRLSAVRQIDVFCERGVLNAAESARILEAALPDLRGNVHADELSDQDGAAMACRSGAAAASHLEFVSESGISAMASNDCSPVAVLLPTTARLLHLPAPPARRMIDSGCAVGLGSDFNPNAHCLSMPLIGHMACVDFGLSMEEALAACTINAAAALGLSDQTGSLEVGKLADFVLLRAPRWEHAFYQVGDSDSLVKLVCCGGRLVKKG</sequence>
<comment type="caution">
    <text evidence="14">The sequence shown here is derived from an EMBL/GenBank/DDBJ whole genome shotgun (WGS) entry which is preliminary data.</text>
</comment>
<keyword evidence="15" id="KW-1185">Reference proteome</keyword>
<evidence type="ECO:0000256" key="6">
    <source>
        <dbReference type="ARBA" id="ARBA00013406"/>
    </source>
</evidence>
<accession>A0A267GQU5</accession>
<dbReference type="PANTHER" id="PTHR42752">
    <property type="entry name" value="IMIDAZOLONEPROPIONASE"/>
    <property type="match status" value="1"/>
</dbReference>
<dbReference type="InterPro" id="IPR006680">
    <property type="entry name" value="Amidohydro-rel"/>
</dbReference>
<keyword evidence="10" id="KW-0862">Zinc</keyword>
<dbReference type="EMBL" id="NIVC01000622">
    <property type="protein sequence ID" value="PAA79654.1"/>
    <property type="molecule type" value="Genomic_DNA"/>
</dbReference>
<dbReference type="Gene3D" id="3.20.20.140">
    <property type="entry name" value="Metal-dependent hydrolases"/>
    <property type="match status" value="1"/>
</dbReference>
<dbReference type="STRING" id="282301.A0A267GQU5"/>
<evidence type="ECO:0000256" key="3">
    <source>
        <dbReference type="ARBA" id="ARBA00004758"/>
    </source>
</evidence>
<proteinExistence type="inferred from homology"/>
<evidence type="ECO:0000256" key="5">
    <source>
        <dbReference type="ARBA" id="ARBA00012864"/>
    </source>
</evidence>
<dbReference type="EMBL" id="NIVC01000217">
    <property type="protein sequence ID" value="PAA87784.1"/>
    <property type="molecule type" value="Genomic_DNA"/>
</dbReference>
<dbReference type="GO" id="GO:0005737">
    <property type="term" value="C:cytoplasm"/>
    <property type="evidence" value="ECO:0007669"/>
    <property type="project" value="InterPro"/>
</dbReference>
<dbReference type="FunFam" id="3.20.20.140:FF:000007">
    <property type="entry name" value="Imidazolonepropionase"/>
    <property type="match status" value="1"/>
</dbReference>
<dbReference type="GO" id="GO:0019556">
    <property type="term" value="P:L-histidine catabolic process to glutamate and formamide"/>
    <property type="evidence" value="ECO:0007669"/>
    <property type="project" value="UniProtKB-UniPathway"/>
</dbReference>
<keyword evidence="7" id="KW-0479">Metal-binding</keyword>
<reference evidence="14 15" key="1">
    <citation type="submission" date="2017-06" db="EMBL/GenBank/DDBJ databases">
        <title>A platform for efficient transgenesis in Macrostomum lignano, a flatworm model organism for stem cell research.</title>
        <authorList>
            <person name="Berezikov E."/>
        </authorList>
    </citation>
    <scope>NUCLEOTIDE SEQUENCE [LARGE SCALE GENOMIC DNA]</scope>
    <source>
        <strain evidence="14">DV1</strain>
        <tissue evidence="14">Whole organism</tissue>
    </source>
</reference>
<comment type="pathway">
    <text evidence="3">Amino-acid degradation; L-histidine degradation into L-glutamate; N-formimidoyl-L-glutamate from L-histidine: step 3/3.</text>
</comment>
<comment type="catalytic activity">
    <reaction evidence="1">
        <text>4-imidazolone-5-propanoate + H2O = N-formimidoyl-L-glutamate</text>
        <dbReference type="Rhea" id="RHEA:23660"/>
        <dbReference type="ChEBI" id="CHEBI:15377"/>
        <dbReference type="ChEBI" id="CHEBI:58928"/>
        <dbReference type="ChEBI" id="CHEBI:77893"/>
        <dbReference type="EC" id="3.5.2.7"/>
    </reaction>
</comment>
<evidence type="ECO:0000256" key="11">
    <source>
        <dbReference type="ARBA" id="ARBA00023004"/>
    </source>
</evidence>
<gene>
    <name evidence="14" type="ORF">BOX15_Mlig034260g1</name>
    <name evidence="13" type="ORF">BOX15_Mlig034260g3</name>
</gene>
<evidence type="ECO:0000256" key="8">
    <source>
        <dbReference type="ARBA" id="ARBA00022801"/>
    </source>
</evidence>
<keyword evidence="8" id="KW-0378">Hydrolase</keyword>
<evidence type="ECO:0000313" key="14">
    <source>
        <dbReference type="EMBL" id="PAA87784.1"/>
    </source>
</evidence>
<evidence type="ECO:0000313" key="15">
    <source>
        <dbReference type="Proteomes" id="UP000215902"/>
    </source>
</evidence>
<organism evidence="14 15">
    <name type="scientific">Macrostomum lignano</name>
    <dbReference type="NCBI Taxonomy" id="282301"/>
    <lineage>
        <taxon>Eukaryota</taxon>
        <taxon>Metazoa</taxon>
        <taxon>Spiralia</taxon>
        <taxon>Lophotrochozoa</taxon>
        <taxon>Platyhelminthes</taxon>
        <taxon>Rhabditophora</taxon>
        <taxon>Macrostomorpha</taxon>
        <taxon>Macrostomida</taxon>
        <taxon>Macrostomidae</taxon>
        <taxon>Macrostomum</taxon>
    </lineage>
</organism>
<dbReference type="Gene3D" id="2.30.40.10">
    <property type="entry name" value="Urease, subunit C, domain 1"/>
    <property type="match status" value="1"/>
</dbReference>
<dbReference type="GO" id="GO:0050480">
    <property type="term" value="F:imidazolonepropionase activity"/>
    <property type="evidence" value="ECO:0007669"/>
    <property type="project" value="UniProtKB-EC"/>
</dbReference>
<dbReference type="GO" id="GO:0019557">
    <property type="term" value="P:L-histidine catabolic process to glutamate and formate"/>
    <property type="evidence" value="ECO:0007669"/>
    <property type="project" value="UniProtKB-UniPathway"/>
</dbReference>
<dbReference type="UniPathway" id="UPA00379">
    <property type="reaction ID" value="UER00551"/>
</dbReference>
<dbReference type="AlphaFoldDB" id="A0A267GQU5"/>
<dbReference type="InterPro" id="IPR032466">
    <property type="entry name" value="Metal_Hydrolase"/>
</dbReference>
<dbReference type="NCBIfam" id="TIGR01224">
    <property type="entry name" value="hutI"/>
    <property type="match status" value="1"/>
</dbReference>
<dbReference type="SUPFAM" id="SSF51338">
    <property type="entry name" value="Composite domain of metallo-dependent hydrolases"/>
    <property type="match status" value="1"/>
</dbReference>
<comment type="cofactor">
    <cofactor evidence="2">
        <name>Fe(3+)</name>
        <dbReference type="ChEBI" id="CHEBI:29034"/>
    </cofactor>
</comment>
<evidence type="ECO:0000256" key="2">
    <source>
        <dbReference type="ARBA" id="ARBA00001965"/>
    </source>
</evidence>
<keyword evidence="11" id="KW-0408">Iron</keyword>
<dbReference type="EC" id="3.5.2.7" evidence="5"/>
<dbReference type="Proteomes" id="UP000215902">
    <property type="component" value="Unassembled WGS sequence"/>
</dbReference>
<evidence type="ECO:0000259" key="12">
    <source>
        <dbReference type="Pfam" id="PF01979"/>
    </source>
</evidence>
<dbReference type="Pfam" id="PF01979">
    <property type="entry name" value="Amidohydro_1"/>
    <property type="match status" value="1"/>
</dbReference>
<evidence type="ECO:0000256" key="10">
    <source>
        <dbReference type="ARBA" id="ARBA00022833"/>
    </source>
</evidence>
<feature type="domain" description="Amidohydrolase-related" evidence="12">
    <location>
        <begin position="312"/>
        <end position="436"/>
    </location>
</feature>
<comment type="similarity">
    <text evidence="4">Belongs to the metallo-dependent hydrolases superfamily. HutI family.</text>
</comment>
<evidence type="ECO:0000313" key="13">
    <source>
        <dbReference type="EMBL" id="PAA79654.1"/>
    </source>
</evidence>
<dbReference type="InterPro" id="IPR005920">
    <property type="entry name" value="HutI"/>
</dbReference>
<dbReference type="GO" id="GO:0046872">
    <property type="term" value="F:metal ion binding"/>
    <property type="evidence" value="ECO:0007669"/>
    <property type="project" value="UniProtKB-KW"/>
</dbReference>